<dbReference type="AlphaFoldDB" id="A0A167A0U5"/>
<evidence type="ECO:0000313" key="1">
    <source>
        <dbReference type="EMBL" id="KZL79583.1"/>
    </source>
</evidence>
<proteinExistence type="predicted"/>
<accession>A0A167A0U5</accession>
<evidence type="ECO:0000313" key="2">
    <source>
        <dbReference type="Proteomes" id="UP000076584"/>
    </source>
</evidence>
<reference evidence="1 2" key="1">
    <citation type="submission" date="2015-06" db="EMBL/GenBank/DDBJ databases">
        <title>Survival trade-offs in plant roots during colonization by closely related pathogenic and mutualistic fungi.</title>
        <authorList>
            <person name="Hacquard S."/>
            <person name="Kracher B."/>
            <person name="Hiruma K."/>
            <person name="Weinman A."/>
            <person name="Muench P."/>
            <person name="Garrido Oter R."/>
            <person name="Ver Loren van Themaat E."/>
            <person name="Dallerey J.-F."/>
            <person name="Damm U."/>
            <person name="Henrissat B."/>
            <person name="Lespinet O."/>
            <person name="Thon M."/>
            <person name="Kemen E."/>
            <person name="McHardy A.C."/>
            <person name="Schulze-Lefert P."/>
            <person name="O'Connell R.J."/>
        </authorList>
    </citation>
    <scope>NUCLEOTIDE SEQUENCE [LARGE SCALE GENOMIC DNA]</scope>
    <source>
        <strain evidence="1 2">MAFF 238704</strain>
    </source>
</reference>
<comment type="caution">
    <text evidence="1">The sequence shown here is derived from an EMBL/GenBank/DDBJ whole genome shotgun (WGS) entry which is preliminary data.</text>
</comment>
<dbReference type="Proteomes" id="UP000076584">
    <property type="component" value="Unassembled WGS sequence"/>
</dbReference>
<gene>
    <name evidence="1" type="ORF">CI238_13250</name>
</gene>
<sequence length="254" mass="28789">MGLVGTQWDRYVGGCAVTPPLKCGDRDELLNCHSPSPADTLPWLPTLHPRIDLCTSWIIDQLPSVHIKRAMDFALQRARQLRTKLGENPSDREGLNTIFQDCETMAARLPLVKPSDKERYKILHTPLWLFGLHCEICTVMEERESAEELLSLLPSCWVAVQTTLLSIERPQRLKVGKNIDSIKATVANLETFNQGVNDQAYQDVMAGNFYSVGLQREDQNLHLKQALYIGFLEDTLKLVRRISQEHSPNRLGQS</sequence>
<organism evidence="1 2">
    <name type="scientific">Colletotrichum incanum</name>
    <name type="common">Soybean anthracnose fungus</name>
    <dbReference type="NCBI Taxonomy" id="1573173"/>
    <lineage>
        <taxon>Eukaryota</taxon>
        <taxon>Fungi</taxon>
        <taxon>Dikarya</taxon>
        <taxon>Ascomycota</taxon>
        <taxon>Pezizomycotina</taxon>
        <taxon>Sordariomycetes</taxon>
        <taxon>Hypocreomycetidae</taxon>
        <taxon>Glomerellales</taxon>
        <taxon>Glomerellaceae</taxon>
        <taxon>Colletotrichum</taxon>
        <taxon>Colletotrichum spaethianum species complex</taxon>
    </lineage>
</organism>
<protein>
    <submittedName>
        <fullName evidence="1">Uncharacterized protein</fullName>
    </submittedName>
</protein>
<dbReference type="EMBL" id="LFIW01002070">
    <property type="protein sequence ID" value="KZL79583.1"/>
    <property type="molecule type" value="Genomic_DNA"/>
</dbReference>
<name>A0A167A0U5_COLIC</name>
<keyword evidence="2" id="KW-1185">Reference proteome</keyword>